<comment type="caution">
    <text evidence="2">The sequence shown here is derived from an EMBL/GenBank/DDBJ whole genome shotgun (WGS) entry which is preliminary data.</text>
</comment>
<evidence type="ECO:0000256" key="1">
    <source>
        <dbReference type="SAM" id="MobiDB-lite"/>
    </source>
</evidence>
<proteinExistence type="predicted"/>
<organism evidence="2 3">
    <name type="scientific">Paenibacillus hemerocallicola</name>
    <dbReference type="NCBI Taxonomy" id="1172614"/>
    <lineage>
        <taxon>Bacteria</taxon>
        <taxon>Bacillati</taxon>
        <taxon>Bacillota</taxon>
        <taxon>Bacilli</taxon>
        <taxon>Bacillales</taxon>
        <taxon>Paenibacillaceae</taxon>
        <taxon>Paenibacillus</taxon>
    </lineage>
</organism>
<reference evidence="2 3" key="1">
    <citation type="submission" date="2019-05" db="EMBL/GenBank/DDBJ databases">
        <title>We sequenced the genome of Paenibacillus hemerocallicola KCTC 33185 for further insight into its adaptation and study the phylogeny of Paenibacillus.</title>
        <authorList>
            <person name="Narsing Rao M.P."/>
        </authorList>
    </citation>
    <scope>NUCLEOTIDE SEQUENCE [LARGE SCALE GENOMIC DNA]</scope>
    <source>
        <strain evidence="2 3">KCTC 33185</strain>
    </source>
</reference>
<evidence type="ECO:0000313" key="3">
    <source>
        <dbReference type="Proteomes" id="UP000307943"/>
    </source>
</evidence>
<dbReference type="RefSeq" id="WP_139604866.1">
    <property type="nucleotide sequence ID" value="NZ_VDCQ01000040.1"/>
</dbReference>
<accession>A0A5C4T3H7</accession>
<feature type="region of interest" description="Disordered" evidence="1">
    <location>
        <begin position="59"/>
        <end position="85"/>
    </location>
</feature>
<gene>
    <name evidence="2" type="ORF">FE784_24350</name>
</gene>
<dbReference type="AlphaFoldDB" id="A0A5C4T3H7"/>
<protein>
    <submittedName>
        <fullName evidence="2">Uncharacterized protein</fullName>
    </submittedName>
</protein>
<keyword evidence="3" id="KW-1185">Reference proteome</keyword>
<name>A0A5C4T3H7_9BACL</name>
<dbReference type="Proteomes" id="UP000307943">
    <property type="component" value="Unassembled WGS sequence"/>
</dbReference>
<evidence type="ECO:0000313" key="2">
    <source>
        <dbReference type="EMBL" id="TNJ63593.1"/>
    </source>
</evidence>
<dbReference type="EMBL" id="VDCQ01000040">
    <property type="protein sequence ID" value="TNJ63593.1"/>
    <property type="molecule type" value="Genomic_DNA"/>
</dbReference>
<dbReference type="OrthoDB" id="2666054at2"/>
<feature type="compositionally biased region" description="Basic and acidic residues" evidence="1">
    <location>
        <begin position="61"/>
        <end position="85"/>
    </location>
</feature>
<sequence>MGYDCQMTTLGDCLRVKRYGREIPEESGKSKRERLAEIEAIYANRSLTDEQKQVYSAILKPPDREESAIHRPDRTPKPGRLSLKE</sequence>